<evidence type="ECO:0000256" key="1">
    <source>
        <dbReference type="SAM" id="MobiDB-lite"/>
    </source>
</evidence>
<proteinExistence type="predicted"/>
<organism evidence="2 3">
    <name type="scientific">Eumeta variegata</name>
    <name type="common">Bagworm moth</name>
    <name type="synonym">Eumeta japonica</name>
    <dbReference type="NCBI Taxonomy" id="151549"/>
    <lineage>
        <taxon>Eukaryota</taxon>
        <taxon>Metazoa</taxon>
        <taxon>Ecdysozoa</taxon>
        <taxon>Arthropoda</taxon>
        <taxon>Hexapoda</taxon>
        <taxon>Insecta</taxon>
        <taxon>Pterygota</taxon>
        <taxon>Neoptera</taxon>
        <taxon>Endopterygota</taxon>
        <taxon>Lepidoptera</taxon>
        <taxon>Glossata</taxon>
        <taxon>Ditrysia</taxon>
        <taxon>Tineoidea</taxon>
        <taxon>Psychidae</taxon>
        <taxon>Oiketicinae</taxon>
        <taxon>Eumeta</taxon>
    </lineage>
</organism>
<dbReference type="AlphaFoldDB" id="A0A4C1SJ12"/>
<keyword evidence="3" id="KW-1185">Reference proteome</keyword>
<feature type="region of interest" description="Disordered" evidence="1">
    <location>
        <begin position="91"/>
        <end position="123"/>
    </location>
</feature>
<accession>A0A4C1SJ12</accession>
<comment type="caution">
    <text evidence="2">The sequence shown here is derived from an EMBL/GenBank/DDBJ whole genome shotgun (WGS) entry which is preliminary data.</text>
</comment>
<evidence type="ECO:0000313" key="2">
    <source>
        <dbReference type="EMBL" id="GBP01120.1"/>
    </source>
</evidence>
<dbReference type="EMBL" id="BGZK01000007">
    <property type="protein sequence ID" value="GBP01120.1"/>
    <property type="molecule type" value="Genomic_DNA"/>
</dbReference>
<evidence type="ECO:0000313" key="3">
    <source>
        <dbReference type="Proteomes" id="UP000299102"/>
    </source>
</evidence>
<protein>
    <submittedName>
        <fullName evidence="2">Uncharacterized protein</fullName>
    </submittedName>
</protein>
<reference evidence="2 3" key="1">
    <citation type="journal article" date="2019" name="Commun. Biol.">
        <title>The bagworm genome reveals a unique fibroin gene that provides high tensile strength.</title>
        <authorList>
            <person name="Kono N."/>
            <person name="Nakamura H."/>
            <person name="Ohtoshi R."/>
            <person name="Tomita M."/>
            <person name="Numata K."/>
            <person name="Arakawa K."/>
        </authorList>
    </citation>
    <scope>NUCLEOTIDE SEQUENCE [LARGE SCALE GENOMIC DNA]</scope>
</reference>
<feature type="region of interest" description="Disordered" evidence="1">
    <location>
        <begin position="1"/>
        <end position="28"/>
    </location>
</feature>
<sequence>MVGAPSPDGVSGVRRWRTRSNPAAGVTGRPLSHELFNSTLSRSRGGGTVHLCPVIIPFTQSYLFLTRPRGPRRKHAPVHFRLIEPFELRGKGGNRKTYNSPAADGRGRARARRGRGPPPRSADGSSFRWFYSFWEDGSECRRGALRETRTALANCYVPSIGINERKDAELMRSQTSTQARPIRSRSDYFVKFIVRCGSFRIALDSPTLIDIVLYGLWAVDWRRQLKIAVSSKKKNTKTEIGIAIGMKSRSGVEVKSGIDIGVDGRRTQSLIYLNL</sequence>
<dbReference type="Proteomes" id="UP000299102">
    <property type="component" value="Unassembled WGS sequence"/>
</dbReference>
<name>A0A4C1SJ12_EUMVA</name>
<gene>
    <name evidence="2" type="ORF">EVAR_2366_1</name>
</gene>